<sequence length="143" mass="16065">MAGLLERAATWFPSRLSAAFAGCRPMPPSPFKGMARHPVGARAPARITGKPQLQPCLFQPNGCLAEQSAPSSPSLISTSQQLIHPLMRHAMHRHNSQRLADSSWLLQRRDLAPEESAYWLIEWSAMQLLHRRQIAKRDQPPTR</sequence>
<evidence type="ECO:0000313" key="2">
    <source>
        <dbReference type="EMBL" id="CAY49431.1"/>
    </source>
</evidence>
<proteinExistence type="predicted"/>
<dbReference type="AlphaFoldDB" id="C3KC35"/>
<dbReference type="HOGENOM" id="CLU_1804534_0_0_6"/>
<evidence type="ECO:0000313" key="1">
    <source>
        <dbReference type="EMBL" id="CAI2797421.1"/>
    </source>
</evidence>
<name>C3KC35_PSEFS</name>
<gene>
    <name evidence="2" type="ordered locus">PFLU_3205</name>
</gene>
<dbReference type="Proteomes" id="UP001152918">
    <property type="component" value="Chromosome"/>
</dbReference>
<reference evidence="1" key="2">
    <citation type="submission" date="2023-10" db="EMBL/GenBank/DDBJ databases">
        <authorList>
            <person name="Fortmann-Grote C."/>
        </authorList>
    </citation>
    <scope>NUCLEOTIDE SEQUENCE</scope>
    <source>
        <strain evidence="1">SBW25</strain>
    </source>
</reference>
<accession>C3KC35</accession>
<organism evidence="2">
    <name type="scientific">Pseudomonas fluorescens (strain SBW25)</name>
    <dbReference type="NCBI Taxonomy" id="216595"/>
    <lineage>
        <taxon>Bacteria</taxon>
        <taxon>Pseudomonadati</taxon>
        <taxon>Pseudomonadota</taxon>
        <taxon>Gammaproteobacteria</taxon>
        <taxon>Pseudomonadales</taxon>
        <taxon>Pseudomonadaceae</taxon>
        <taxon>Pseudomonas</taxon>
    </lineage>
</organism>
<dbReference type="KEGG" id="pfs:PFLU_3205"/>
<protein>
    <submittedName>
        <fullName evidence="2">Uncharacterized protein</fullName>
    </submittedName>
</protein>
<dbReference type="EMBL" id="AM181176">
    <property type="protein sequence ID" value="CAY49431.1"/>
    <property type="molecule type" value="Genomic_DNA"/>
</dbReference>
<dbReference type="EMBL" id="OV986001">
    <property type="protein sequence ID" value="CAI2797421.1"/>
    <property type="molecule type" value="Genomic_DNA"/>
</dbReference>
<reference evidence="2" key="1">
    <citation type="journal article" date="2009" name="Genome Biol.">
        <title>Genomic and genetic analyses of diversity and plant interactions of Pseudomonas fluorescens.</title>
        <authorList>
            <person name="Silby M.W."/>
            <person name="Cerdeno-Tarraga A.M."/>
            <person name="Vernikos G.S."/>
            <person name="Giddens S.R."/>
            <person name="Jackson R.W."/>
            <person name="Preston G.M."/>
            <person name="Zhang X.X."/>
            <person name="Moon C.D."/>
            <person name="Gehrig S.M."/>
            <person name="Godfrey S.A."/>
            <person name="Knight C.G."/>
            <person name="Malone J.G."/>
            <person name="Robinson Z."/>
            <person name="Spiers A.J."/>
            <person name="Harris S."/>
            <person name="Challis G.L."/>
            <person name="Yaxley A.M."/>
            <person name="Harris D."/>
            <person name="Seeger K."/>
            <person name="Murphy L."/>
            <person name="Rutter S."/>
            <person name="Squares R."/>
            <person name="Quail M.A."/>
            <person name="Saunders E."/>
            <person name="Mavromatis K."/>
            <person name="Brettin T.S."/>
            <person name="Bentley S.D."/>
            <person name="Hothersall J."/>
            <person name="Stephens E."/>
            <person name="Thomas C.M."/>
            <person name="Parkhill J."/>
            <person name="Levy S.B."/>
            <person name="Rainey P.B."/>
            <person name="Thomson N.R."/>
        </authorList>
    </citation>
    <scope>NUCLEOTIDE SEQUENCE [LARGE SCALE GENOMIC DNA]</scope>
    <source>
        <strain evidence="2">SBW25</strain>
    </source>
</reference>